<comment type="caution">
    <text evidence="4">The sequence shown here is derived from an EMBL/GenBank/DDBJ whole genome shotgun (WGS) entry which is preliminary data.</text>
</comment>
<evidence type="ECO:0000256" key="2">
    <source>
        <dbReference type="PROSITE-ProRule" id="PRU01379"/>
    </source>
</evidence>
<dbReference type="PANTHER" id="PTHR12756:SF11">
    <property type="entry name" value="CYTOSOLIC CARBOXYPEPTIDASE 1"/>
    <property type="match status" value="1"/>
</dbReference>
<dbReference type="PROSITE" id="PS52035">
    <property type="entry name" value="PEPTIDASE_M14"/>
    <property type="match status" value="1"/>
</dbReference>
<dbReference type="Gene3D" id="3.40.630.10">
    <property type="entry name" value="Zn peptidases"/>
    <property type="match status" value="1"/>
</dbReference>
<evidence type="ECO:0000256" key="1">
    <source>
        <dbReference type="ARBA" id="ARBA00001947"/>
    </source>
</evidence>
<evidence type="ECO:0000313" key="4">
    <source>
        <dbReference type="EMBL" id="MBF8177265.1"/>
    </source>
</evidence>
<organism evidence="4 5">
    <name type="scientific">Herminiimonas contaminans</name>
    <dbReference type="NCBI Taxonomy" id="1111140"/>
    <lineage>
        <taxon>Bacteria</taxon>
        <taxon>Pseudomonadati</taxon>
        <taxon>Pseudomonadota</taxon>
        <taxon>Betaproteobacteria</taxon>
        <taxon>Burkholderiales</taxon>
        <taxon>Oxalobacteraceae</taxon>
        <taxon>Herminiimonas</taxon>
    </lineage>
</organism>
<dbReference type="Proteomes" id="UP000657372">
    <property type="component" value="Unassembled WGS sequence"/>
</dbReference>
<reference evidence="4 5" key="1">
    <citation type="submission" date="2020-11" db="EMBL/GenBank/DDBJ databases">
        <title>WGS of Herminiimonas contaminans strain Marseille-Q4544 isolated from planarians Schmidtea mediterranea.</title>
        <authorList>
            <person name="Kangale L."/>
        </authorList>
    </citation>
    <scope>NUCLEOTIDE SEQUENCE [LARGE SCALE GENOMIC DNA]</scope>
    <source>
        <strain evidence="4 5">Marseille-Q4544</strain>
    </source>
</reference>
<dbReference type="PANTHER" id="PTHR12756">
    <property type="entry name" value="CYTOSOLIC CARBOXYPEPTIDASE"/>
    <property type="match status" value="1"/>
</dbReference>
<evidence type="ECO:0000259" key="3">
    <source>
        <dbReference type="PROSITE" id="PS52035"/>
    </source>
</evidence>
<dbReference type="CDD" id="cd06234">
    <property type="entry name" value="M14_PaCCP-like"/>
    <property type="match status" value="1"/>
</dbReference>
<dbReference type="InterPro" id="IPR000834">
    <property type="entry name" value="Peptidase_M14"/>
</dbReference>
<feature type="active site" description="Proton donor/acceptor" evidence="2">
    <location>
        <position position="336"/>
    </location>
</feature>
<dbReference type="SUPFAM" id="SSF53187">
    <property type="entry name" value="Zn-dependent exopeptidases"/>
    <property type="match status" value="1"/>
</dbReference>
<comment type="similarity">
    <text evidence="2">Belongs to the peptidase M14 family.</text>
</comment>
<dbReference type="InterPro" id="IPR040626">
    <property type="entry name" value="Pepdidase_M14_N"/>
</dbReference>
<evidence type="ECO:0000313" key="5">
    <source>
        <dbReference type="Proteomes" id="UP000657372"/>
    </source>
</evidence>
<dbReference type="Pfam" id="PF00246">
    <property type="entry name" value="Peptidase_M14"/>
    <property type="match status" value="1"/>
</dbReference>
<name>A0ABS0EQY5_9BURK</name>
<sequence length="377" mass="42745">MTIKISTNFDAGAIEVVRAESAAAIELNLRKDSHADIAQWFYFRLQGVRGERCSMRILNASEATYPDGWQNYQTVASYDRKHWFRVPTSYDGKVMTIAHTPQYDSVYYAYFEPYSWERHLDLLARAQMSASAQVQDLGNTVQGRDLNVVVIGDPAAQKKVWVIARQHPGESMAEWFAEGMIDALLESTNPLVQKLLRHAVFYIVPNMNPDGAYLGNLRTNAAGANLNREWMTPSLQSSPEVWHVKNKIHETGCDLFLDIHGDEGLPYVFVAGSEMLEGFSQQQADEQQRFIEQFLRASEDFQTEFGYAAGKYRADMLKLASKYIGHTFKCVSLTLEMPFKDNAHSPEPKLGWNGARSAKLGQEMLQPILHHLERSAR</sequence>
<dbReference type="Gene3D" id="2.60.40.3120">
    <property type="match status" value="1"/>
</dbReference>
<feature type="domain" description="Peptidase M14" evidence="3">
    <location>
        <begin position="112"/>
        <end position="372"/>
    </location>
</feature>
<dbReference type="Pfam" id="PF18027">
    <property type="entry name" value="Pepdidase_M14_N"/>
    <property type="match status" value="1"/>
</dbReference>
<dbReference type="InterPro" id="IPR050821">
    <property type="entry name" value="Cytosolic_carboxypeptidase"/>
</dbReference>
<protein>
    <recommendedName>
        <fullName evidence="3">Peptidase M14 domain-containing protein</fullName>
    </recommendedName>
</protein>
<dbReference type="SMART" id="SM00631">
    <property type="entry name" value="Zn_pept"/>
    <property type="match status" value="1"/>
</dbReference>
<dbReference type="RefSeq" id="WP_195875018.1">
    <property type="nucleotide sequence ID" value="NZ_JADOEL010000003.1"/>
</dbReference>
<accession>A0ABS0EQY5</accession>
<keyword evidence="5" id="KW-1185">Reference proteome</keyword>
<proteinExistence type="inferred from homology"/>
<gene>
    <name evidence="4" type="ORF">IXC47_06195</name>
</gene>
<comment type="cofactor">
    <cofactor evidence="1">
        <name>Zn(2+)</name>
        <dbReference type="ChEBI" id="CHEBI:29105"/>
    </cofactor>
</comment>
<dbReference type="EMBL" id="JADOEL010000003">
    <property type="protein sequence ID" value="MBF8177265.1"/>
    <property type="molecule type" value="Genomic_DNA"/>
</dbReference>